<sequence length="140" mass="15757">MFSKTSEYAIKIMIYLSSKNHKDNYSQVKEISQALETPEPFTAKILQQLAKVGLLISMKGKNGGFALGKDSSEIKILDIVIAIDGSKSVTRCVLGLSDCSNEDPCPLHHKYYKIKEQIKKDVLETNLKDIKDRLKNLKLK</sequence>
<comment type="caution">
    <text evidence="1">The sequence shown here is derived from an EMBL/GenBank/DDBJ whole genome shotgun (WGS) entry which is preliminary data.</text>
</comment>
<dbReference type="InterPro" id="IPR036390">
    <property type="entry name" value="WH_DNA-bd_sf"/>
</dbReference>
<protein>
    <submittedName>
        <fullName evidence="1">Rrf2 family transcriptional regulator</fullName>
    </submittedName>
</protein>
<dbReference type="EMBL" id="SELH01000016">
    <property type="protein sequence ID" value="TWP29049.1"/>
    <property type="molecule type" value="Genomic_DNA"/>
</dbReference>
<evidence type="ECO:0000313" key="1">
    <source>
        <dbReference type="EMBL" id="TWP29049.1"/>
    </source>
</evidence>
<dbReference type="RefSeq" id="WP_146292087.1">
    <property type="nucleotide sequence ID" value="NZ_SELH01000016.1"/>
</dbReference>
<dbReference type="Gene3D" id="1.10.10.10">
    <property type="entry name" value="Winged helix-like DNA-binding domain superfamily/Winged helix DNA-binding domain"/>
    <property type="match status" value="1"/>
</dbReference>
<dbReference type="NCBIfam" id="TIGR00738">
    <property type="entry name" value="rrf2_super"/>
    <property type="match status" value="1"/>
</dbReference>
<reference evidence="1 2" key="1">
    <citation type="submission" date="2019-02" db="EMBL/GenBank/DDBJ databases">
        <title>Apibacter muscae sp. nov.: a novel member of the house fly microbiota.</title>
        <authorList>
            <person name="Park R."/>
        </authorList>
    </citation>
    <scope>NUCLEOTIDE SEQUENCE [LARGE SCALE GENOMIC DNA]</scope>
    <source>
        <strain evidence="1 2">AL1</strain>
    </source>
</reference>
<proteinExistence type="predicted"/>
<keyword evidence="2" id="KW-1185">Reference proteome</keyword>
<dbReference type="AlphaFoldDB" id="A0A563DG59"/>
<dbReference type="GO" id="GO:0003700">
    <property type="term" value="F:DNA-binding transcription factor activity"/>
    <property type="evidence" value="ECO:0007669"/>
    <property type="project" value="TreeGrafter"/>
</dbReference>
<dbReference type="SUPFAM" id="SSF46785">
    <property type="entry name" value="Winged helix' DNA-binding domain"/>
    <property type="match status" value="1"/>
</dbReference>
<dbReference type="PROSITE" id="PS51197">
    <property type="entry name" value="HTH_RRF2_2"/>
    <property type="match status" value="1"/>
</dbReference>
<dbReference type="GO" id="GO:0005829">
    <property type="term" value="C:cytosol"/>
    <property type="evidence" value="ECO:0007669"/>
    <property type="project" value="TreeGrafter"/>
</dbReference>
<evidence type="ECO:0000313" key="2">
    <source>
        <dbReference type="Proteomes" id="UP000319499"/>
    </source>
</evidence>
<dbReference type="InterPro" id="IPR000944">
    <property type="entry name" value="Tscrpt_reg_Rrf2"/>
</dbReference>
<dbReference type="InterPro" id="IPR030489">
    <property type="entry name" value="TR_Rrf2-type_CS"/>
</dbReference>
<dbReference type="OrthoDB" id="9808360at2"/>
<organism evidence="1 2">
    <name type="scientific">Apibacter muscae</name>
    <dbReference type="NCBI Taxonomy" id="2509004"/>
    <lineage>
        <taxon>Bacteria</taxon>
        <taxon>Pseudomonadati</taxon>
        <taxon>Bacteroidota</taxon>
        <taxon>Flavobacteriia</taxon>
        <taxon>Flavobacteriales</taxon>
        <taxon>Weeksellaceae</taxon>
        <taxon>Apibacter</taxon>
    </lineage>
</organism>
<dbReference type="Proteomes" id="UP000319499">
    <property type="component" value="Unassembled WGS sequence"/>
</dbReference>
<gene>
    <name evidence="1" type="ORF">ETU09_04200</name>
</gene>
<dbReference type="InterPro" id="IPR036388">
    <property type="entry name" value="WH-like_DNA-bd_sf"/>
</dbReference>
<accession>A0A563DG59</accession>
<dbReference type="Pfam" id="PF02082">
    <property type="entry name" value="Rrf2"/>
    <property type="match status" value="1"/>
</dbReference>
<dbReference type="PANTHER" id="PTHR33221:SF15">
    <property type="entry name" value="HTH-TYPE TRANSCRIPTIONAL REGULATOR YWGB-RELATED"/>
    <property type="match status" value="1"/>
</dbReference>
<dbReference type="PROSITE" id="PS01332">
    <property type="entry name" value="HTH_RRF2_1"/>
    <property type="match status" value="1"/>
</dbReference>
<name>A0A563DG59_9FLAO</name>
<dbReference type="PANTHER" id="PTHR33221">
    <property type="entry name" value="WINGED HELIX-TURN-HELIX TRANSCRIPTIONAL REGULATOR, RRF2 FAMILY"/>
    <property type="match status" value="1"/>
</dbReference>